<gene>
    <name evidence="2" type="ORF">C8A05DRAFT_36938</name>
</gene>
<proteinExistence type="predicted"/>
<evidence type="ECO:0000313" key="2">
    <source>
        <dbReference type="EMBL" id="KAK3899441.1"/>
    </source>
</evidence>
<reference evidence="2" key="1">
    <citation type="journal article" date="2023" name="Mol. Phylogenet. Evol.">
        <title>Genome-scale phylogeny and comparative genomics of the fungal order Sordariales.</title>
        <authorList>
            <person name="Hensen N."/>
            <person name="Bonometti L."/>
            <person name="Westerberg I."/>
            <person name="Brannstrom I.O."/>
            <person name="Guillou S."/>
            <person name="Cros-Aarteil S."/>
            <person name="Calhoun S."/>
            <person name="Haridas S."/>
            <person name="Kuo A."/>
            <person name="Mondo S."/>
            <person name="Pangilinan J."/>
            <person name="Riley R."/>
            <person name="LaButti K."/>
            <person name="Andreopoulos B."/>
            <person name="Lipzen A."/>
            <person name="Chen C."/>
            <person name="Yan M."/>
            <person name="Daum C."/>
            <person name="Ng V."/>
            <person name="Clum A."/>
            <person name="Steindorff A."/>
            <person name="Ohm R.A."/>
            <person name="Martin F."/>
            <person name="Silar P."/>
            <person name="Natvig D.O."/>
            <person name="Lalanne C."/>
            <person name="Gautier V."/>
            <person name="Ament-Velasquez S.L."/>
            <person name="Kruys A."/>
            <person name="Hutchinson M.I."/>
            <person name="Powell A.J."/>
            <person name="Barry K."/>
            <person name="Miller A.N."/>
            <person name="Grigoriev I.V."/>
            <person name="Debuchy R."/>
            <person name="Gladieux P."/>
            <person name="Hiltunen Thoren M."/>
            <person name="Johannesson H."/>
        </authorList>
    </citation>
    <scope>NUCLEOTIDE SEQUENCE</scope>
    <source>
        <strain evidence="2">CBS 103.79</strain>
    </source>
</reference>
<keyword evidence="3" id="KW-1185">Reference proteome</keyword>
<evidence type="ECO:0000313" key="3">
    <source>
        <dbReference type="Proteomes" id="UP001303889"/>
    </source>
</evidence>
<reference evidence="2" key="2">
    <citation type="submission" date="2023-05" db="EMBL/GenBank/DDBJ databases">
        <authorList>
            <consortium name="Lawrence Berkeley National Laboratory"/>
            <person name="Steindorff A."/>
            <person name="Hensen N."/>
            <person name="Bonometti L."/>
            <person name="Westerberg I."/>
            <person name="Brannstrom I.O."/>
            <person name="Guillou S."/>
            <person name="Cros-Aarteil S."/>
            <person name="Calhoun S."/>
            <person name="Haridas S."/>
            <person name="Kuo A."/>
            <person name="Mondo S."/>
            <person name="Pangilinan J."/>
            <person name="Riley R."/>
            <person name="Labutti K."/>
            <person name="Andreopoulos B."/>
            <person name="Lipzen A."/>
            <person name="Chen C."/>
            <person name="Yanf M."/>
            <person name="Daum C."/>
            <person name="Ng V."/>
            <person name="Clum A."/>
            <person name="Ohm R."/>
            <person name="Martin F."/>
            <person name="Silar P."/>
            <person name="Natvig D."/>
            <person name="Lalanne C."/>
            <person name="Gautier V."/>
            <person name="Ament-Velasquez S.L."/>
            <person name="Kruys A."/>
            <person name="Hutchinson M.I."/>
            <person name="Powell A.J."/>
            <person name="Barry K."/>
            <person name="Miller A.N."/>
            <person name="Grigoriev I.V."/>
            <person name="Debuchy R."/>
            <person name="Gladieux P."/>
            <person name="Thoren M.H."/>
            <person name="Johannesson H."/>
        </authorList>
    </citation>
    <scope>NUCLEOTIDE SEQUENCE</scope>
    <source>
        <strain evidence="2">CBS 103.79</strain>
    </source>
</reference>
<comment type="caution">
    <text evidence="2">The sequence shown here is derived from an EMBL/GenBank/DDBJ whole genome shotgun (WGS) entry which is preliminary data.</text>
</comment>
<dbReference type="AlphaFoldDB" id="A0AAN6MG10"/>
<evidence type="ECO:0000256" key="1">
    <source>
        <dbReference type="SAM" id="MobiDB-lite"/>
    </source>
</evidence>
<dbReference type="EMBL" id="MU855784">
    <property type="protein sequence ID" value="KAK3899441.1"/>
    <property type="molecule type" value="Genomic_DNA"/>
</dbReference>
<name>A0AAN6MG10_9PEZI</name>
<organism evidence="2 3">
    <name type="scientific">Staphylotrichum tortipilum</name>
    <dbReference type="NCBI Taxonomy" id="2831512"/>
    <lineage>
        <taxon>Eukaryota</taxon>
        <taxon>Fungi</taxon>
        <taxon>Dikarya</taxon>
        <taxon>Ascomycota</taxon>
        <taxon>Pezizomycotina</taxon>
        <taxon>Sordariomycetes</taxon>
        <taxon>Sordariomycetidae</taxon>
        <taxon>Sordariales</taxon>
        <taxon>Chaetomiaceae</taxon>
        <taxon>Staphylotrichum</taxon>
    </lineage>
</organism>
<protein>
    <submittedName>
        <fullName evidence="2">Uncharacterized protein</fullName>
    </submittedName>
</protein>
<sequence length="153" mass="16391">MSEAWASLDSGIDSGDGGGWEEVRSVAGDWPRPDIMATLAELELAAAIVAFSNFEEHQIDPLVDLWNPLGPDEAAKVKAAVPVTWAASLSDGAHDSGITSRAALKERRARALLQALGILDIDFVREARRPVLRSWGQKPQVDTSGHNGLLAAR</sequence>
<dbReference type="Proteomes" id="UP001303889">
    <property type="component" value="Unassembled WGS sequence"/>
</dbReference>
<feature type="region of interest" description="Disordered" evidence="1">
    <location>
        <begin position="1"/>
        <end position="24"/>
    </location>
</feature>
<accession>A0AAN6MG10</accession>